<feature type="domain" description="HTH cro/C1-type" evidence="6">
    <location>
        <begin position="237"/>
        <end position="256"/>
    </location>
</feature>
<evidence type="ECO:0000256" key="5">
    <source>
        <dbReference type="SAM" id="MobiDB-lite"/>
    </source>
</evidence>
<dbReference type="EMBL" id="CP078145">
    <property type="protein sequence ID" value="QXN93502.1"/>
    <property type="molecule type" value="Genomic_DNA"/>
</dbReference>
<dbReference type="Pfam" id="PF04545">
    <property type="entry name" value="Sigma70_r4"/>
    <property type="match status" value="1"/>
</dbReference>
<reference evidence="7 8" key="1">
    <citation type="submission" date="2021-07" db="EMBL/GenBank/DDBJ databases">
        <title>Whole Genome Sequence of Nocardia Iowensis.</title>
        <authorList>
            <person name="Lamm A."/>
            <person name="Collins-Fairclough A.M."/>
            <person name="Bunk B."/>
            <person name="Sproer C."/>
        </authorList>
    </citation>
    <scope>NUCLEOTIDE SEQUENCE [LARGE SCALE GENOMIC DNA]</scope>
    <source>
        <strain evidence="7 8">NRRL 5646</strain>
    </source>
</reference>
<evidence type="ECO:0000256" key="1">
    <source>
        <dbReference type="ARBA" id="ARBA00023015"/>
    </source>
</evidence>
<dbReference type="PANTHER" id="PTHR30385">
    <property type="entry name" value="SIGMA FACTOR F FLAGELLAR"/>
    <property type="match status" value="1"/>
</dbReference>
<dbReference type="InterPro" id="IPR007627">
    <property type="entry name" value="RNA_pol_sigma70_r2"/>
</dbReference>
<dbReference type="Pfam" id="PF04542">
    <property type="entry name" value="Sigma70_r2"/>
    <property type="match status" value="1"/>
</dbReference>
<evidence type="ECO:0000259" key="6">
    <source>
        <dbReference type="PROSITE" id="PS50943"/>
    </source>
</evidence>
<keyword evidence="4" id="KW-0804">Transcription</keyword>
<organism evidence="7 8">
    <name type="scientific">Nocardia iowensis</name>
    <dbReference type="NCBI Taxonomy" id="204891"/>
    <lineage>
        <taxon>Bacteria</taxon>
        <taxon>Bacillati</taxon>
        <taxon>Actinomycetota</taxon>
        <taxon>Actinomycetes</taxon>
        <taxon>Mycobacteriales</taxon>
        <taxon>Nocardiaceae</taxon>
        <taxon>Nocardia</taxon>
    </lineage>
</organism>
<keyword evidence="8" id="KW-1185">Reference proteome</keyword>
<evidence type="ECO:0000256" key="3">
    <source>
        <dbReference type="ARBA" id="ARBA00023125"/>
    </source>
</evidence>
<dbReference type="RefSeq" id="WP_218475553.1">
    <property type="nucleotide sequence ID" value="NZ_BAABJN010000001.1"/>
</dbReference>
<feature type="region of interest" description="Disordered" evidence="5">
    <location>
        <begin position="1"/>
        <end position="20"/>
    </location>
</feature>
<accession>A0ABX8RV34</accession>
<evidence type="ECO:0000256" key="2">
    <source>
        <dbReference type="ARBA" id="ARBA00023082"/>
    </source>
</evidence>
<dbReference type="InterPro" id="IPR007624">
    <property type="entry name" value="RNA_pol_sigma70_r3"/>
</dbReference>
<dbReference type="InterPro" id="IPR001387">
    <property type="entry name" value="Cro/C1-type_HTH"/>
</dbReference>
<dbReference type="PANTHER" id="PTHR30385:SF4">
    <property type="entry name" value="RNA POLYMERASE SIGMA-E FACTOR"/>
    <property type="match status" value="1"/>
</dbReference>
<dbReference type="NCBIfam" id="TIGR02980">
    <property type="entry name" value="SigBFG"/>
    <property type="match status" value="1"/>
</dbReference>
<gene>
    <name evidence="7" type="ORF">KV110_10695</name>
</gene>
<proteinExistence type="predicted"/>
<evidence type="ECO:0000313" key="8">
    <source>
        <dbReference type="Proteomes" id="UP000694257"/>
    </source>
</evidence>
<dbReference type="InterPro" id="IPR014322">
    <property type="entry name" value="RNA_pol_sigma-B/F/G"/>
</dbReference>
<keyword evidence="1" id="KW-0805">Transcription regulation</keyword>
<evidence type="ECO:0000256" key="4">
    <source>
        <dbReference type="ARBA" id="ARBA00023163"/>
    </source>
</evidence>
<name>A0ABX8RV34_NOCIO</name>
<sequence length="277" mass="30893">MPCEFTDRTDTARRSQSRGDSYDNIEPWFEKMAALDAGDPHRNELREEVLQLCLPLAEHIARKFAGRGEAFDDLHQIARVGLVLAVDRFDVARGSSFLSFAVPTIMGEVRRHFRDNTWAVRVPRRLKEIQQLIGPATETLSNRLGRVPTAREIAAELELELGEVTQALIASNGYQTKSIDAVVRDDGENAALPVTAGLGAEEPCYGLLEQSMTVRPLIAALPERERRVLIMRFFESLTQAQIAERLGVSQMQVSRILSKTLNTLREQALGEEAVQVA</sequence>
<evidence type="ECO:0000313" key="7">
    <source>
        <dbReference type="EMBL" id="QXN93502.1"/>
    </source>
</evidence>
<dbReference type="Proteomes" id="UP000694257">
    <property type="component" value="Chromosome"/>
</dbReference>
<dbReference type="NCBIfam" id="TIGR02937">
    <property type="entry name" value="sigma70-ECF"/>
    <property type="match status" value="1"/>
</dbReference>
<dbReference type="CDD" id="cd06171">
    <property type="entry name" value="Sigma70_r4"/>
    <property type="match status" value="1"/>
</dbReference>
<dbReference type="Pfam" id="PF04539">
    <property type="entry name" value="Sigma70_r3"/>
    <property type="match status" value="1"/>
</dbReference>
<protein>
    <submittedName>
        <fullName evidence="7">RNA polymerase sigma factor SigF</fullName>
    </submittedName>
</protein>
<dbReference type="InterPro" id="IPR007630">
    <property type="entry name" value="RNA_pol_sigma70_r4"/>
</dbReference>
<dbReference type="InterPro" id="IPR014284">
    <property type="entry name" value="RNA_pol_sigma-70_dom"/>
</dbReference>
<keyword evidence="3" id="KW-0238">DNA-binding</keyword>
<feature type="compositionally biased region" description="Basic and acidic residues" evidence="5">
    <location>
        <begin position="1"/>
        <end position="13"/>
    </location>
</feature>
<keyword evidence="2" id="KW-0731">Sigma factor</keyword>
<dbReference type="PROSITE" id="PS50943">
    <property type="entry name" value="HTH_CROC1"/>
    <property type="match status" value="1"/>
</dbReference>